<evidence type="ECO:0000313" key="3">
    <source>
        <dbReference type="EMBL" id="MBC8541459.1"/>
    </source>
</evidence>
<sequence>MTAEIIAVGTELLLGDILNTNAQFLSKELAQLGIGVYAQTVVGDNAGRLKDALNAALKRADIMILSGGLGPTDDDITKETAAEVFGQNLIFHQEIYDKILSRISKNAPETNKKQAYVPEDAYILTNDNGTAPGIVMEKDEKMLILLPGPPAELEPMFLNFCLPVLKQKTNCVIVSETIRLFGIGEAQVGETVRDLAVCDNPTVAPYVKNGDVTLRITARAESEAACAGLIAPAAEEIRSRFGDFVYGTGETDLKTKVVQYLIDNRLTVATAESCTAGMIAAAIGDIPGVSDIFCEGFVTYSNDAKEKNLGVPGKILKSFGAVSAETARAMAEGVCNRTNAKIGISATGIAGPGGGTKDKPVGLVYIGVCVDGETSVRKCELKGNRDRVRFMTVLNAFDELRKRLNISS</sequence>
<dbReference type="Gene3D" id="3.90.950.20">
    <property type="entry name" value="CinA-like"/>
    <property type="match status" value="1"/>
</dbReference>
<feature type="domain" description="MoaB/Mog" evidence="2">
    <location>
        <begin position="4"/>
        <end position="167"/>
    </location>
</feature>
<dbReference type="InterPro" id="IPR008136">
    <property type="entry name" value="CinA_C"/>
</dbReference>
<dbReference type="InterPro" id="IPR008135">
    <property type="entry name" value="Competence-induced_CinA"/>
</dbReference>
<dbReference type="InterPro" id="IPR036653">
    <property type="entry name" value="CinA-like_C"/>
</dbReference>
<organism evidence="3 4">
    <name type="scientific">Congzhengia minquanensis</name>
    <dbReference type="NCBI Taxonomy" id="2763657"/>
    <lineage>
        <taxon>Bacteria</taxon>
        <taxon>Bacillati</taxon>
        <taxon>Bacillota</taxon>
        <taxon>Clostridia</taxon>
        <taxon>Eubacteriales</taxon>
        <taxon>Oscillospiraceae</taxon>
        <taxon>Congzhengia</taxon>
    </lineage>
</organism>
<dbReference type="NCBIfam" id="TIGR00177">
    <property type="entry name" value="molyb_syn"/>
    <property type="match status" value="1"/>
</dbReference>
<dbReference type="PANTHER" id="PTHR13939">
    <property type="entry name" value="NICOTINAMIDE-NUCLEOTIDE AMIDOHYDROLASE PNCC"/>
    <property type="match status" value="1"/>
</dbReference>
<dbReference type="Gene3D" id="3.30.70.2860">
    <property type="match status" value="1"/>
</dbReference>
<dbReference type="Pfam" id="PF18146">
    <property type="entry name" value="CinA_KH"/>
    <property type="match status" value="1"/>
</dbReference>
<proteinExistence type="inferred from homology"/>
<accession>A0A926HYT8</accession>
<keyword evidence="4" id="KW-1185">Reference proteome</keyword>
<dbReference type="RefSeq" id="WP_249313492.1">
    <property type="nucleotide sequence ID" value="NZ_JACRSU010000004.1"/>
</dbReference>
<comment type="similarity">
    <text evidence="1">Belongs to the CinA family.</text>
</comment>
<dbReference type="InterPro" id="IPR036425">
    <property type="entry name" value="MoaB/Mog-like_dom_sf"/>
</dbReference>
<dbReference type="PANTHER" id="PTHR13939:SF0">
    <property type="entry name" value="NMN AMIDOHYDROLASE-LIKE PROTEIN YFAY"/>
    <property type="match status" value="1"/>
</dbReference>
<dbReference type="NCBIfam" id="TIGR00200">
    <property type="entry name" value="cinA_nterm"/>
    <property type="match status" value="1"/>
</dbReference>
<dbReference type="PIRSF" id="PIRSF006728">
    <property type="entry name" value="CinA"/>
    <property type="match status" value="1"/>
</dbReference>
<gene>
    <name evidence="1" type="primary">cinA</name>
    <name evidence="3" type="ORF">H8698_10775</name>
</gene>
<name>A0A926HYT8_9FIRM</name>
<dbReference type="InterPro" id="IPR001453">
    <property type="entry name" value="MoaB/Mog_dom"/>
</dbReference>
<dbReference type="NCBIfam" id="TIGR00199">
    <property type="entry name" value="PncC_domain"/>
    <property type="match status" value="1"/>
</dbReference>
<dbReference type="Pfam" id="PF02464">
    <property type="entry name" value="CinA"/>
    <property type="match status" value="1"/>
</dbReference>
<dbReference type="AlphaFoldDB" id="A0A926HYT8"/>
<dbReference type="InterPro" id="IPR041424">
    <property type="entry name" value="CinA_KH"/>
</dbReference>
<dbReference type="SMART" id="SM00852">
    <property type="entry name" value="MoCF_biosynth"/>
    <property type="match status" value="1"/>
</dbReference>
<dbReference type="HAMAP" id="MF_00226_B">
    <property type="entry name" value="CinA_B"/>
    <property type="match status" value="1"/>
</dbReference>
<reference evidence="3" key="1">
    <citation type="submission" date="2020-08" db="EMBL/GenBank/DDBJ databases">
        <title>Genome public.</title>
        <authorList>
            <person name="Liu C."/>
            <person name="Sun Q."/>
        </authorList>
    </citation>
    <scope>NUCLEOTIDE SEQUENCE</scope>
    <source>
        <strain evidence="3">H8</strain>
    </source>
</reference>
<dbReference type="Proteomes" id="UP000611762">
    <property type="component" value="Unassembled WGS sequence"/>
</dbReference>
<dbReference type="EMBL" id="JACRSU010000004">
    <property type="protein sequence ID" value="MBC8541459.1"/>
    <property type="molecule type" value="Genomic_DNA"/>
</dbReference>
<evidence type="ECO:0000259" key="2">
    <source>
        <dbReference type="SMART" id="SM00852"/>
    </source>
</evidence>
<protein>
    <recommendedName>
        <fullName evidence="1">Putative competence-damage inducible protein</fullName>
    </recommendedName>
</protein>
<dbReference type="SUPFAM" id="SSF142433">
    <property type="entry name" value="CinA-like"/>
    <property type="match status" value="1"/>
</dbReference>
<dbReference type="NCBIfam" id="NF001813">
    <property type="entry name" value="PRK00549.1"/>
    <property type="match status" value="1"/>
</dbReference>
<evidence type="ECO:0000256" key="1">
    <source>
        <dbReference type="HAMAP-Rule" id="MF_00226"/>
    </source>
</evidence>
<dbReference type="InterPro" id="IPR050101">
    <property type="entry name" value="CinA"/>
</dbReference>
<evidence type="ECO:0000313" key="4">
    <source>
        <dbReference type="Proteomes" id="UP000611762"/>
    </source>
</evidence>
<dbReference type="CDD" id="cd00885">
    <property type="entry name" value="cinA"/>
    <property type="match status" value="1"/>
</dbReference>
<dbReference type="Gene3D" id="3.40.980.10">
    <property type="entry name" value="MoaB/Mog-like domain"/>
    <property type="match status" value="1"/>
</dbReference>
<dbReference type="SUPFAM" id="SSF53218">
    <property type="entry name" value="Molybdenum cofactor biosynthesis proteins"/>
    <property type="match status" value="1"/>
</dbReference>
<dbReference type="Pfam" id="PF00994">
    <property type="entry name" value="MoCF_biosynth"/>
    <property type="match status" value="1"/>
</dbReference>
<comment type="caution">
    <text evidence="3">The sequence shown here is derived from an EMBL/GenBank/DDBJ whole genome shotgun (WGS) entry which is preliminary data.</text>
</comment>